<feature type="region of interest" description="Disordered" evidence="2">
    <location>
        <begin position="52"/>
        <end position="84"/>
    </location>
</feature>
<evidence type="ECO:0000256" key="1">
    <source>
        <dbReference type="SAM" id="Coils"/>
    </source>
</evidence>
<protein>
    <submittedName>
        <fullName evidence="3">Uncharacterized protein</fullName>
    </submittedName>
</protein>
<feature type="compositionally biased region" description="Basic and acidic residues" evidence="2">
    <location>
        <begin position="65"/>
        <end position="84"/>
    </location>
</feature>
<gene>
    <name evidence="3" type="ORF">E5987_06060</name>
</gene>
<dbReference type="EMBL" id="WSRP01000015">
    <property type="protein sequence ID" value="MVX56772.1"/>
    <property type="molecule type" value="Genomic_DNA"/>
</dbReference>
<name>A0A6L6YIU1_9BURK</name>
<comment type="caution">
    <text evidence="3">The sequence shown here is derived from an EMBL/GenBank/DDBJ whole genome shotgun (WGS) entry which is preliminary data.</text>
</comment>
<dbReference type="Proteomes" id="UP000472580">
    <property type="component" value="Unassembled WGS sequence"/>
</dbReference>
<feature type="region of interest" description="Disordered" evidence="2">
    <location>
        <begin position="148"/>
        <end position="182"/>
    </location>
</feature>
<accession>A0A6L6YIU1</accession>
<organism evidence="3 4">
    <name type="scientific">Parasutterella muris</name>
    <dbReference type="NCBI Taxonomy" id="2565572"/>
    <lineage>
        <taxon>Bacteria</taxon>
        <taxon>Pseudomonadati</taxon>
        <taxon>Pseudomonadota</taxon>
        <taxon>Betaproteobacteria</taxon>
        <taxon>Burkholderiales</taxon>
        <taxon>Sutterellaceae</taxon>
        <taxon>Parasutterella</taxon>
    </lineage>
</organism>
<evidence type="ECO:0000313" key="4">
    <source>
        <dbReference type="Proteomes" id="UP000472580"/>
    </source>
</evidence>
<keyword evidence="1" id="KW-0175">Coiled coil</keyword>
<evidence type="ECO:0000313" key="3">
    <source>
        <dbReference type="EMBL" id="MVX56772.1"/>
    </source>
</evidence>
<sequence length="182" mass="21744">MTEIELSITRLAALGRSPYQIEVELGFPPYTIHQKYHAALQEGYARMARLEDSKSNESMTAPAEPIERQEKTTEEMSQREKLAETRRLYYQSHRSEIREKQRRYYQANKEKVAQYQRQYQQANKRKIAESRREYYRANKEKFAEWSRQYKARKRREKITQQGESAWPENQMPTGDQNGAGLK</sequence>
<keyword evidence="4" id="KW-1185">Reference proteome</keyword>
<dbReference type="RefSeq" id="WP_160335202.1">
    <property type="nucleotide sequence ID" value="NZ_WSRP01000015.1"/>
</dbReference>
<evidence type="ECO:0000256" key="2">
    <source>
        <dbReference type="SAM" id="MobiDB-lite"/>
    </source>
</evidence>
<proteinExistence type="predicted"/>
<reference evidence="3 4" key="1">
    <citation type="submission" date="2019-12" db="EMBL/GenBank/DDBJ databases">
        <title>Microbes associate with the intestines of laboratory mice.</title>
        <authorList>
            <person name="Navarre W."/>
            <person name="Wong E."/>
        </authorList>
    </citation>
    <scope>NUCLEOTIDE SEQUENCE [LARGE SCALE GENOMIC DNA]</scope>
    <source>
        <strain evidence="3 4">NM82_D38</strain>
    </source>
</reference>
<dbReference type="AlphaFoldDB" id="A0A6L6YIU1"/>
<feature type="coiled-coil region" evidence="1">
    <location>
        <begin position="90"/>
        <end position="132"/>
    </location>
</feature>